<dbReference type="Proteomes" id="UP000028828">
    <property type="component" value="Unassembled WGS sequence"/>
</dbReference>
<sequence length="532" mass="58640">MLSLRFSSGRKAKKVGGSRSASSPFAVASRRPVAGTSRSSCASSSFSSYAQDAQVSPAKKRNREETELREAPKKQKKGCGGQAEEALHMRKETQLGKLGSRLSSAATAVSVPSVPSPRAGKQLLKQPVHARGGAQKREKKRRKKVSDVAGNHADRASESRSSSSVSTAPLAQPGGNSCLKDASIVEDARGLGADASRKKNRKRHRRRLAQSGEQGPQDGEPQPVDEREVQREEREEEKKKKDLRPQSPHEDRREGRDRSRHSLDAQKTALLQKLQGSRFRSLNQCLYTSTGDQALAAFTKDPSLFHAYHEGYRLQVAQWPSNPLTHIKAWVRTLPASWIIADLGCGDADLAKSFPERKILSFDLVAACPEVTACNVAHLPLENETVHAAVFCLSLMGRDWPSFLQEAHRILKPGGLLKIAEVISRLQDESAFIRGVEGIGFSLACAPENVKSFFFLLEFRRGAAGHEQKKLQTKRSADAGKDARPREKKGHNAVEKRDGREETLPTFAAKNKEKGKSRLEASLLRPCIYKRR</sequence>
<keyword evidence="4 8" id="KW-0489">Methyltransferase</keyword>
<dbReference type="EC" id="2.1.1.-" evidence="8"/>
<evidence type="ECO:0000256" key="3">
    <source>
        <dbReference type="ARBA" id="ARBA00022552"/>
    </source>
</evidence>
<dbReference type="OrthoDB" id="10258825at2759"/>
<feature type="compositionally biased region" description="Basic and acidic residues" evidence="9">
    <location>
        <begin position="224"/>
        <end position="264"/>
    </location>
</feature>
<keyword evidence="5 8" id="KW-0808">Transferase</keyword>
<dbReference type="InterPro" id="IPR029063">
    <property type="entry name" value="SAM-dependent_MTases_sf"/>
</dbReference>
<comment type="subcellular location">
    <subcellularLocation>
        <location evidence="1 8">Nucleus</location>
        <location evidence="1 8">Nucleolus</location>
    </subcellularLocation>
</comment>
<dbReference type="InterPro" id="IPR007823">
    <property type="entry name" value="RRP8"/>
</dbReference>
<evidence type="ECO:0000313" key="10">
    <source>
        <dbReference type="EMBL" id="KFG31624.1"/>
    </source>
</evidence>
<evidence type="ECO:0000256" key="5">
    <source>
        <dbReference type="ARBA" id="ARBA00022679"/>
    </source>
</evidence>
<dbReference type="PANTHER" id="PTHR12787">
    <property type="entry name" value="RIBOSOMAL RNA-PROCESSING PROTEIN 8"/>
    <property type="match status" value="1"/>
</dbReference>
<dbReference type="VEuPathDB" id="ToxoDB:TGP89_216560"/>
<dbReference type="Gene3D" id="3.40.50.150">
    <property type="entry name" value="Vaccinia Virus protein VP39"/>
    <property type="match status" value="1"/>
</dbReference>
<evidence type="ECO:0000256" key="1">
    <source>
        <dbReference type="ARBA" id="ARBA00004604"/>
    </source>
</evidence>
<evidence type="ECO:0000313" key="11">
    <source>
        <dbReference type="Proteomes" id="UP000028828"/>
    </source>
</evidence>
<keyword evidence="7 8" id="KW-0539">Nucleus</keyword>
<comment type="caution">
    <text evidence="10">The sequence shown here is derived from an EMBL/GenBank/DDBJ whole genome shotgun (WGS) entry which is preliminary data.</text>
</comment>
<evidence type="ECO:0000256" key="6">
    <source>
        <dbReference type="ARBA" id="ARBA00022691"/>
    </source>
</evidence>
<feature type="compositionally biased region" description="Basic residues" evidence="9">
    <location>
        <begin position="198"/>
        <end position="208"/>
    </location>
</feature>
<evidence type="ECO:0000256" key="8">
    <source>
        <dbReference type="RuleBase" id="RU365074"/>
    </source>
</evidence>
<dbReference type="Pfam" id="PF05148">
    <property type="entry name" value="Methyltransf_8"/>
    <property type="match status" value="1"/>
</dbReference>
<gene>
    <name evidence="10" type="ORF">TGP89_216560</name>
</gene>
<feature type="compositionally biased region" description="Basic and acidic residues" evidence="9">
    <location>
        <begin position="467"/>
        <end position="503"/>
    </location>
</feature>
<reference evidence="10 11" key="1">
    <citation type="submission" date="2014-03" db="EMBL/GenBank/DDBJ databases">
        <authorList>
            <person name="Sibley D."/>
            <person name="Venepally P."/>
            <person name="Karamycheva S."/>
            <person name="Hadjithomas M."/>
            <person name="Khan A."/>
            <person name="Brunk B."/>
            <person name="Roos D."/>
            <person name="Caler E."/>
            <person name="Lorenzi H."/>
        </authorList>
    </citation>
    <scope>NUCLEOTIDE SEQUENCE [LARGE SCALE GENOMIC DNA]</scope>
    <source>
        <strain evidence="11">p89</strain>
    </source>
</reference>
<feature type="compositionally biased region" description="Low complexity" evidence="9">
    <location>
        <begin position="37"/>
        <end position="48"/>
    </location>
</feature>
<protein>
    <recommendedName>
        <fullName evidence="8">Ribosomal RNA-processing protein 8</fullName>
        <ecNumber evidence="8">2.1.1.-</ecNumber>
    </recommendedName>
</protein>
<name>A0A086JHK6_TOXGO</name>
<dbReference type="GO" id="GO:0032259">
    <property type="term" value="P:methylation"/>
    <property type="evidence" value="ECO:0007669"/>
    <property type="project" value="UniProtKB-KW"/>
</dbReference>
<dbReference type="CDD" id="cd02440">
    <property type="entry name" value="AdoMet_MTases"/>
    <property type="match status" value="1"/>
</dbReference>
<dbReference type="GO" id="GO:0006364">
    <property type="term" value="P:rRNA processing"/>
    <property type="evidence" value="ECO:0007669"/>
    <property type="project" value="UniProtKB-UniRule"/>
</dbReference>
<dbReference type="AlphaFoldDB" id="A0A086JHK6"/>
<dbReference type="Gene3D" id="1.10.10.2150">
    <property type="entry name" value="Ribosomal RNA-processing protein 8, N-terminal domain"/>
    <property type="match status" value="1"/>
</dbReference>
<evidence type="ECO:0000256" key="9">
    <source>
        <dbReference type="SAM" id="MobiDB-lite"/>
    </source>
</evidence>
<feature type="compositionally biased region" description="Basic and acidic residues" evidence="9">
    <location>
        <begin position="62"/>
        <end position="73"/>
    </location>
</feature>
<feature type="region of interest" description="Disordered" evidence="9">
    <location>
        <begin position="467"/>
        <end position="517"/>
    </location>
</feature>
<keyword evidence="3 8" id="KW-0698">rRNA processing</keyword>
<dbReference type="GO" id="GO:0008168">
    <property type="term" value="F:methyltransferase activity"/>
    <property type="evidence" value="ECO:0007669"/>
    <property type="project" value="UniProtKB-KW"/>
</dbReference>
<evidence type="ECO:0000256" key="4">
    <source>
        <dbReference type="ARBA" id="ARBA00022603"/>
    </source>
</evidence>
<organism evidence="10 11">
    <name type="scientific">Toxoplasma gondii p89</name>
    <dbReference type="NCBI Taxonomy" id="943119"/>
    <lineage>
        <taxon>Eukaryota</taxon>
        <taxon>Sar</taxon>
        <taxon>Alveolata</taxon>
        <taxon>Apicomplexa</taxon>
        <taxon>Conoidasida</taxon>
        <taxon>Coccidia</taxon>
        <taxon>Eucoccidiorida</taxon>
        <taxon>Eimeriorina</taxon>
        <taxon>Sarcocystidae</taxon>
        <taxon>Toxoplasma</taxon>
    </lineage>
</organism>
<dbReference type="PANTHER" id="PTHR12787:SF0">
    <property type="entry name" value="RIBOSOMAL RNA-PROCESSING PROTEIN 8"/>
    <property type="match status" value="1"/>
</dbReference>
<proteinExistence type="inferred from homology"/>
<feature type="region of interest" description="Disordered" evidence="9">
    <location>
        <begin position="1"/>
        <end position="85"/>
    </location>
</feature>
<dbReference type="GO" id="GO:0005730">
    <property type="term" value="C:nucleolus"/>
    <property type="evidence" value="ECO:0007669"/>
    <property type="project" value="UniProtKB-SubCell"/>
</dbReference>
<dbReference type="SUPFAM" id="SSF53335">
    <property type="entry name" value="S-adenosyl-L-methionine-dependent methyltransferases"/>
    <property type="match status" value="1"/>
</dbReference>
<feature type="region of interest" description="Disordered" evidence="9">
    <location>
        <begin position="105"/>
        <end position="265"/>
    </location>
</feature>
<dbReference type="FunFam" id="1.10.10.2150:FF:000001">
    <property type="entry name" value="Ribosomal RNA-processing protein 8"/>
    <property type="match status" value="1"/>
</dbReference>
<comment type="function">
    <text evidence="8">Probable methyltransferase required to silence rDNA.</text>
</comment>
<accession>A0A086JHK6</accession>
<dbReference type="InterPro" id="IPR042036">
    <property type="entry name" value="RRP8_N"/>
</dbReference>
<dbReference type="EMBL" id="AEYI02001935">
    <property type="protein sequence ID" value="KFG31624.1"/>
    <property type="molecule type" value="Genomic_DNA"/>
</dbReference>
<feature type="compositionally biased region" description="Low complexity" evidence="9">
    <location>
        <begin position="105"/>
        <end position="117"/>
    </location>
</feature>
<evidence type="ECO:0000256" key="2">
    <source>
        <dbReference type="ARBA" id="ARBA00006301"/>
    </source>
</evidence>
<comment type="similarity">
    <text evidence="2 8">Belongs to the methyltransferase superfamily. RRP8 family.</text>
</comment>
<keyword evidence="6 8" id="KW-0949">S-adenosyl-L-methionine</keyword>
<evidence type="ECO:0000256" key="7">
    <source>
        <dbReference type="ARBA" id="ARBA00023242"/>
    </source>
</evidence>